<keyword evidence="2" id="KW-0805">Transcription regulation</keyword>
<dbReference type="SUPFAM" id="SSF101936">
    <property type="entry name" value="DNA-binding pseudobarrel domain"/>
    <property type="match status" value="6"/>
</dbReference>
<reference evidence="9" key="3">
    <citation type="journal article" date="2018" name="Plant J.">
        <title>The Sorghum bicolor reference genome: improved assembly, gene annotations, a transcriptome atlas, and signatures of genome organization.</title>
        <authorList>
            <person name="McCormick R.F."/>
            <person name="Truong S.K."/>
            <person name="Sreedasyam A."/>
            <person name="Jenkins J."/>
            <person name="Shu S."/>
            <person name="Sims D."/>
            <person name="Kennedy M."/>
            <person name="Amirebrahimi M."/>
            <person name="Weers B.D."/>
            <person name="McKinley B."/>
            <person name="Mattison A."/>
            <person name="Morishige D.T."/>
            <person name="Grimwood J."/>
            <person name="Schmutz J."/>
            <person name="Mullet J.E."/>
        </authorList>
    </citation>
    <scope>NUCLEOTIDE SEQUENCE [LARGE SCALE GENOMIC DNA]</scope>
    <source>
        <strain evidence="9">cv. BTx623</strain>
    </source>
</reference>
<evidence type="ECO:0000256" key="6">
    <source>
        <dbReference type="SAM" id="MobiDB-lite"/>
    </source>
</evidence>
<accession>A0A1Z5S604</accession>
<dbReference type="Proteomes" id="UP000000768">
    <property type="component" value="Chromosome 1"/>
</dbReference>
<evidence type="ECO:0000313" key="9">
    <source>
        <dbReference type="Proteomes" id="UP000000768"/>
    </source>
</evidence>
<comment type="subcellular location">
    <subcellularLocation>
        <location evidence="1">Nucleus</location>
    </subcellularLocation>
</comment>
<feature type="domain" description="TF-B3" evidence="7">
    <location>
        <begin position="640"/>
        <end position="738"/>
    </location>
</feature>
<dbReference type="PANTHER" id="PTHR31391">
    <property type="entry name" value="B3 DOMAIN-CONTAINING PROTEIN OS11G0197600-RELATED"/>
    <property type="match status" value="1"/>
</dbReference>
<dbReference type="FunCoup" id="A0A1Z5S604">
    <property type="interactions" value="1600"/>
</dbReference>
<reference evidence="8" key="2">
    <citation type="submission" date="2017-02" db="EMBL/GenBank/DDBJ databases">
        <title>WGS assembly of Sorghum bicolor.</title>
        <authorList>
            <person name="Paterson A."/>
            <person name="Mullet J."/>
            <person name="Bowers J."/>
            <person name="Bruggmann R."/>
            <person name="Dubchak I."/>
            <person name="Grimwood J."/>
            <person name="Gundlach H."/>
            <person name="Haberer G."/>
            <person name="Hellsten U."/>
            <person name="Mitros T."/>
            <person name="Poliakov A."/>
            <person name="Schmutz J."/>
            <person name="Spannagl M."/>
            <person name="Tang H."/>
            <person name="Wang X."/>
            <person name="Wicker T."/>
            <person name="Bharti A."/>
            <person name="Chapman J."/>
            <person name="Feltus F."/>
            <person name="Gowik U."/>
            <person name="Grigoriev I."/>
            <person name="Lyons E."/>
            <person name="Maher C."/>
            <person name="Martis M."/>
            <person name="Narechania A."/>
            <person name="Otillar R."/>
            <person name="Penning B."/>
            <person name="Salamov A."/>
            <person name="Wang Y."/>
            <person name="Zhang L."/>
            <person name="Carpita N."/>
            <person name="Freeling M."/>
            <person name="Gingle A."/>
            <person name="Hash C."/>
            <person name="Keller B."/>
            <person name="Klein P."/>
            <person name="Kresovich S."/>
            <person name="Mccann M."/>
            <person name="Ming R."/>
            <person name="Peterson D."/>
            <person name="Rahman M."/>
            <person name="Ware D."/>
            <person name="Westhoff P."/>
            <person name="Mayer K."/>
            <person name="Messing J."/>
            <person name="Sims D."/>
            <person name="Jenkins J."/>
            <person name="Shu S."/>
            <person name="Rokhsar D."/>
        </authorList>
    </citation>
    <scope>NUCLEOTIDE SEQUENCE</scope>
</reference>
<dbReference type="CDD" id="cd10017">
    <property type="entry name" value="B3_DNA"/>
    <property type="match status" value="6"/>
</dbReference>
<evidence type="ECO:0000256" key="2">
    <source>
        <dbReference type="ARBA" id="ARBA00023015"/>
    </source>
</evidence>
<organism evidence="8 9">
    <name type="scientific">Sorghum bicolor</name>
    <name type="common">Sorghum</name>
    <name type="synonym">Sorghum vulgare</name>
    <dbReference type="NCBI Taxonomy" id="4558"/>
    <lineage>
        <taxon>Eukaryota</taxon>
        <taxon>Viridiplantae</taxon>
        <taxon>Streptophyta</taxon>
        <taxon>Embryophyta</taxon>
        <taxon>Tracheophyta</taxon>
        <taxon>Spermatophyta</taxon>
        <taxon>Magnoliopsida</taxon>
        <taxon>Liliopsida</taxon>
        <taxon>Poales</taxon>
        <taxon>Poaceae</taxon>
        <taxon>PACMAD clade</taxon>
        <taxon>Panicoideae</taxon>
        <taxon>Andropogonodae</taxon>
        <taxon>Andropogoneae</taxon>
        <taxon>Sorghinae</taxon>
        <taxon>Sorghum</taxon>
    </lineage>
</organism>
<feature type="compositionally biased region" description="Basic and acidic residues" evidence="6">
    <location>
        <begin position="553"/>
        <end position="564"/>
    </location>
</feature>
<dbReference type="GO" id="GO:0005634">
    <property type="term" value="C:nucleus"/>
    <property type="evidence" value="ECO:0007669"/>
    <property type="project" value="UniProtKB-SubCell"/>
</dbReference>
<feature type="region of interest" description="Disordered" evidence="6">
    <location>
        <begin position="180"/>
        <end position="199"/>
    </location>
</feature>
<feature type="domain" description="TF-B3" evidence="7">
    <location>
        <begin position="30"/>
        <end position="123"/>
    </location>
</feature>
<feature type="domain" description="TF-B3" evidence="7">
    <location>
        <begin position="850"/>
        <end position="948"/>
    </location>
</feature>
<name>A0A1Z5S604_SORBI</name>
<evidence type="ECO:0000313" key="8">
    <source>
        <dbReference type="EMBL" id="OQU91362.1"/>
    </source>
</evidence>
<dbReference type="InterPro" id="IPR015300">
    <property type="entry name" value="DNA-bd_pseudobarrel_sf"/>
</dbReference>
<evidence type="ECO:0000259" key="7">
    <source>
        <dbReference type="PROSITE" id="PS50863"/>
    </source>
</evidence>
<feature type="domain" description="TF-B3" evidence="7">
    <location>
        <begin position="1048"/>
        <end position="1141"/>
    </location>
</feature>
<dbReference type="Gene3D" id="2.40.330.10">
    <property type="entry name" value="DNA-binding pseudobarrel domain"/>
    <property type="match status" value="6"/>
</dbReference>
<proteinExistence type="predicted"/>
<keyword evidence="4" id="KW-0804">Transcription</keyword>
<dbReference type="PROSITE" id="PS50863">
    <property type="entry name" value="B3"/>
    <property type="match status" value="6"/>
</dbReference>
<feature type="compositionally biased region" description="Polar residues" evidence="6">
    <location>
        <begin position="565"/>
        <end position="579"/>
    </location>
</feature>
<reference evidence="8 9" key="1">
    <citation type="journal article" date="2009" name="Nature">
        <title>The Sorghum bicolor genome and the diversification of grasses.</title>
        <authorList>
            <person name="Paterson A.H."/>
            <person name="Bowers J.E."/>
            <person name="Bruggmann R."/>
            <person name="Dubchak I."/>
            <person name="Grimwood J."/>
            <person name="Gundlach H."/>
            <person name="Haberer G."/>
            <person name="Hellsten U."/>
            <person name="Mitros T."/>
            <person name="Poliakov A."/>
            <person name="Schmutz J."/>
            <person name="Spannagl M."/>
            <person name="Tang H."/>
            <person name="Wang X."/>
            <person name="Wicker T."/>
            <person name="Bharti A.K."/>
            <person name="Chapman J."/>
            <person name="Feltus F.A."/>
            <person name="Gowik U."/>
            <person name="Grigoriev I.V."/>
            <person name="Lyons E."/>
            <person name="Maher C.A."/>
            <person name="Martis M."/>
            <person name="Narechania A."/>
            <person name="Otillar R.P."/>
            <person name="Penning B.W."/>
            <person name="Salamov A.A."/>
            <person name="Wang Y."/>
            <person name="Zhang L."/>
            <person name="Carpita N.C."/>
            <person name="Freeling M."/>
            <person name="Gingle A.R."/>
            <person name="Hash C.T."/>
            <person name="Keller B."/>
            <person name="Klein P."/>
            <person name="Kresovich S."/>
            <person name="McCann M.C."/>
            <person name="Ming R."/>
            <person name="Peterson D.G."/>
            <person name="Mehboob-ur-Rahman"/>
            <person name="Ware D."/>
            <person name="Westhoff P."/>
            <person name="Mayer K.F."/>
            <person name="Messing J."/>
            <person name="Rokhsar D.S."/>
        </authorList>
    </citation>
    <scope>NUCLEOTIDE SEQUENCE [LARGE SCALE GENOMIC DNA]</scope>
    <source>
        <strain evidence="9">cv. BTx623</strain>
    </source>
</reference>
<keyword evidence="9" id="KW-1185">Reference proteome</keyword>
<dbReference type="EMBL" id="CM000760">
    <property type="protein sequence ID" value="OQU91362.1"/>
    <property type="molecule type" value="Genomic_DNA"/>
</dbReference>
<dbReference type="Gramene" id="OQU91362">
    <property type="protein sequence ID" value="OQU91362"/>
    <property type="gene ID" value="SORBI_3001G166100"/>
</dbReference>
<sequence length="1144" mass="129481">MAGSGASSIQKPCDACKRYLDHLDGKNQNVRSFLSPMTASSKHSMVVPKRFLKHFAGKLSGIIKLESPNRGSYDVGIIEHCNNVVFRHGWGQFVESHHIKENDYLLFRHVEGSCFKVLIFDSDGCEKVFPCAGIRSVEYVDISSSSHHETTESLASERFVRCQKGSSCHRGKTAKMAAAFSSSEESGENIPSKNKSSELDDLQTPLRQHYVLSQRSYLSEAQEERVIALIQEIQPESTAFIAVMCKSHVQPPCPYLAISKGYALAHFPRKSMNVTLQRPGKSKKWHPKFCKRKDAQMLLKGQWMDFVRDNHVQEGDICIFLPTMAGRRSTFTVYLIQATTTCSRGGSGKRGSLSRQKETAKKAATSSLYEDSGGEDSLSGYESIQLDHFKAFSKRNYVLSAWCHLTAEQEEKIVALVKKVQPEIPFLVVQMKKSNVNHLRSDLVICKDYAAEHFPQESQFITLERPGGRKWRTRLYVRPDGRAFMLTTRWQNFVHDNHFQKDDICLFQPMPNEKGFRVMVHLLHEPSTRSSSLCRHVHGLNSHINRGVTPTAHVHEKSGSERDSLSCQKETTKKAGTSSLHEESAGEDSLSGHESIQSDHVKAFSERNYVLSARCHLTAEQEEEIITLVKKVQPAIPFLVIQMKKSNVNRLSSNLVICKGYAAQHFPQKSQFITLERPRGKKWCSRLHVRPHERAYMLTTRWQNFVRDNQLRKDDICLFQPMPSEKGFRVMVHLLCEPRTRSSSLGGHAHGLNSHIKRVTSTAHVHEKSGSERGSLSCQKETANKARTSSLYEESEEGTLSGYESTQLDHVKAFSERYYVLSARCHLTAEQKEKIVALVKKVQPEIPVLVVKMKKINVKRLNSNLVICKGYAAQHFPQESQFITLECPGGKRWHPKLHVRPDGRGYMLSTQWKNFVRDNRLREDDICLFQPMPSEKGFRVMAHLLRERSTRSSSSDGHVHGLHSHIERGLASTAHVHEKSGSENSGLLDLHKRQPVQQGHQVLNDCGGASSSKPPLYVVLGGTCLTPAQDKVVQEKAMAIKAEVSIFVATMNKKILGYNNEAFILDFSDAAEYLPDGKQSLTLRWQGQGRAWRTDLHNRLMLATGEWREFVRDSGLEDGDICLFEPMKERLAMLVHIIRSKQYS</sequence>
<dbReference type="InParanoid" id="A0A1Z5S604"/>
<dbReference type="OrthoDB" id="660291at2759"/>
<evidence type="ECO:0000256" key="4">
    <source>
        <dbReference type="ARBA" id="ARBA00023163"/>
    </source>
</evidence>
<evidence type="ECO:0000256" key="5">
    <source>
        <dbReference type="ARBA" id="ARBA00023242"/>
    </source>
</evidence>
<dbReference type="InterPro" id="IPR044837">
    <property type="entry name" value="REM16-like"/>
</dbReference>
<dbReference type="Gramene" id="OQU91356">
    <property type="protein sequence ID" value="OQU91356"/>
    <property type="gene ID" value="SORBI_3001G166100"/>
</dbReference>
<dbReference type="Pfam" id="PF02362">
    <property type="entry name" value="B3"/>
    <property type="match status" value="6"/>
</dbReference>
<dbReference type="ExpressionAtlas" id="A0A1Z5S604">
    <property type="expression patterns" value="baseline and differential"/>
</dbReference>
<feature type="region of interest" description="Disordered" evidence="6">
    <location>
        <begin position="545"/>
        <end position="597"/>
    </location>
</feature>
<dbReference type="SMART" id="SM01019">
    <property type="entry name" value="B3"/>
    <property type="match status" value="6"/>
</dbReference>
<dbReference type="OMA" id="TLMHNIV"/>
<feature type="domain" description="TF-B3" evidence="7">
    <location>
        <begin position="428"/>
        <end position="526"/>
    </location>
</feature>
<dbReference type="EMBL" id="CM000760">
    <property type="protein sequence ID" value="OQU91356.1"/>
    <property type="molecule type" value="Genomic_DNA"/>
</dbReference>
<dbReference type="STRING" id="4558.A0A1Z5S604"/>
<dbReference type="AlphaFoldDB" id="A0A1Z5S604"/>
<dbReference type="Gramene" id="OQU91358">
    <property type="protein sequence ID" value="OQU91358"/>
    <property type="gene ID" value="SORBI_3001G166100"/>
</dbReference>
<dbReference type="InterPro" id="IPR003340">
    <property type="entry name" value="B3_DNA-bd"/>
</dbReference>
<evidence type="ECO:0000256" key="1">
    <source>
        <dbReference type="ARBA" id="ARBA00004123"/>
    </source>
</evidence>
<dbReference type="PANTHER" id="PTHR31391:SF167">
    <property type="entry name" value="TF-B3 DOMAIN-CONTAINING PROTEIN"/>
    <property type="match status" value="1"/>
</dbReference>
<keyword evidence="3" id="KW-0238">DNA-binding</keyword>
<dbReference type="EMBL" id="CM000760">
    <property type="protein sequence ID" value="OQU91358.1"/>
    <property type="molecule type" value="Genomic_DNA"/>
</dbReference>
<protein>
    <recommendedName>
        <fullName evidence="7">TF-B3 domain-containing protein</fullName>
    </recommendedName>
</protein>
<dbReference type="GO" id="GO:0003677">
    <property type="term" value="F:DNA binding"/>
    <property type="evidence" value="ECO:0007669"/>
    <property type="project" value="UniProtKB-KW"/>
</dbReference>
<keyword evidence="5" id="KW-0539">Nucleus</keyword>
<gene>
    <name evidence="8" type="ORF">SORBI_3001G166100</name>
</gene>
<evidence type="ECO:0000256" key="3">
    <source>
        <dbReference type="ARBA" id="ARBA00023125"/>
    </source>
</evidence>
<feature type="domain" description="TF-B3" evidence="7">
    <location>
        <begin position="241"/>
        <end position="339"/>
    </location>
</feature>